<name>A0A266Q617_9GAMM</name>
<keyword evidence="2" id="KW-1185">Reference proteome</keyword>
<dbReference type="InterPro" id="IPR009752">
    <property type="entry name" value="Phage_Mu_GpJ"/>
</dbReference>
<protein>
    <recommendedName>
        <fullName evidence="3">DUF1320 domain-containing protein</fullName>
    </recommendedName>
</protein>
<proteinExistence type="predicted"/>
<reference evidence="2" key="1">
    <citation type="submission" date="2017-05" db="EMBL/GenBank/DDBJ databases">
        <authorList>
            <person name="Barney B.M."/>
        </authorList>
    </citation>
    <scope>NUCLEOTIDE SEQUENCE [LARGE SCALE GENOMIC DNA]</scope>
    <source>
        <strain evidence="2">PSBB022</strain>
    </source>
</reference>
<dbReference type="AlphaFoldDB" id="A0A266Q617"/>
<dbReference type="RefSeq" id="WP_094985818.1">
    <property type="nucleotide sequence ID" value="NZ_NHNI01000002.1"/>
</dbReference>
<evidence type="ECO:0000313" key="1">
    <source>
        <dbReference type="EMBL" id="OZY84821.1"/>
    </source>
</evidence>
<evidence type="ECO:0000313" key="2">
    <source>
        <dbReference type="Proteomes" id="UP000216101"/>
    </source>
</evidence>
<gene>
    <name evidence="1" type="ORF">CBP51_16805</name>
</gene>
<evidence type="ECO:0008006" key="3">
    <source>
        <dbReference type="Google" id="ProtNLM"/>
    </source>
</evidence>
<organism evidence="1 2">
    <name type="scientific">Cellvibrio mixtus</name>
    <dbReference type="NCBI Taxonomy" id="39650"/>
    <lineage>
        <taxon>Bacteria</taxon>
        <taxon>Pseudomonadati</taxon>
        <taxon>Pseudomonadota</taxon>
        <taxon>Gammaproteobacteria</taxon>
        <taxon>Cellvibrionales</taxon>
        <taxon>Cellvibrionaceae</taxon>
        <taxon>Cellvibrio</taxon>
    </lineage>
</organism>
<dbReference type="Proteomes" id="UP000216101">
    <property type="component" value="Unassembled WGS sequence"/>
</dbReference>
<dbReference type="Pfam" id="PF07030">
    <property type="entry name" value="Phage_Mu_Gp36"/>
    <property type="match status" value="1"/>
</dbReference>
<sequence>MAYITHQQLLDRPGSRELAEVASNEDGDMVPYELMALTLSGGDRSAFNAEQIANADAALARIDDAVADADGVIDGYLRKAGYTLPLDPVPRLVVVWCRAIARYYLHKNRRSLESDDIIVRDYKDALRLLEQTVSGKLSLGADDDVVETGAGMPQVITGSRRMRDALRDF</sequence>
<accession>A0A266Q617</accession>
<comment type="caution">
    <text evidence="1">The sequence shown here is derived from an EMBL/GenBank/DDBJ whole genome shotgun (WGS) entry which is preliminary data.</text>
</comment>
<dbReference type="EMBL" id="NHNI01000002">
    <property type="protein sequence ID" value="OZY84821.1"/>
    <property type="molecule type" value="Genomic_DNA"/>
</dbReference>